<dbReference type="RefSeq" id="WP_079688119.1">
    <property type="nucleotide sequence ID" value="NZ_FUZU01000002.1"/>
</dbReference>
<dbReference type="InterPro" id="IPR006140">
    <property type="entry name" value="D-isomer_DH_NAD-bd"/>
</dbReference>
<keyword evidence="2 4" id="KW-0560">Oxidoreductase</keyword>
<protein>
    <submittedName>
        <fullName evidence="7">D-lactate dehydrogenase</fullName>
    </submittedName>
</protein>
<dbReference type="PROSITE" id="PS00670">
    <property type="entry name" value="D_2_HYDROXYACID_DH_2"/>
    <property type="match status" value="1"/>
</dbReference>
<gene>
    <name evidence="7" type="ORF">SAMN05660236_3610</name>
</gene>
<sequence>MKTFAYSVREYERPFLVEAVAPRHKLEVSKARLNVDTVHLAKNCDAISVFTSDDCSGVVLEKLHEIGVRFIALRSVGYDHVDINKASELGISVANVPEYSPYSVAEHAVAMLMSFNRKFILAQSRIRDHDFHLDGLTGFDVHGKTVGIIGTGKIGMAFARILNGFGTTILAYDPVVNPDAILLGVRYVSLEELLQKSDIVSVHCPLNEQTKYLLSNPQFAWIKKGCILINTSRGGIVKTVDLIEAIENGRLGGACLDVYENEKGLFFEDHSNTILEDKLYLRLSALDNVLITGHQAFLTCEALKGIAETTVLNLDYWQREAVSPNELTNISHIEIYLY</sequence>
<dbReference type="PROSITE" id="PS00065">
    <property type="entry name" value="D_2_HYDROXYACID_DH_1"/>
    <property type="match status" value="1"/>
</dbReference>
<dbReference type="InterPro" id="IPR036291">
    <property type="entry name" value="NAD(P)-bd_dom_sf"/>
</dbReference>
<dbReference type="PANTHER" id="PTHR43026:SF1">
    <property type="entry name" value="2-HYDROXYACID DEHYDROGENASE HOMOLOG 1-RELATED"/>
    <property type="match status" value="1"/>
</dbReference>
<dbReference type="SUPFAM" id="SSF52283">
    <property type="entry name" value="Formate/glycerate dehydrogenase catalytic domain-like"/>
    <property type="match status" value="1"/>
</dbReference>
<dbReference type="Gene3D" id="3.40.50.720">
    <property type="entry name" value="NAD(P)-binding Rossmann-like Domain"/>
    <property type="match status" value="2"/>
</dbReference>
<dbReference type="STRING" id="688867.SAMN05660236_3610"/>
<dbReference type="SUPFAM" id="SSF51735">
    <property type="entry name" value="NAD(P)-binding Rossmann-fold domains"/>
    <property type="match status" value="1"/>
</dbReference>
<dbReference type="CDD" id="cd12183">
    <property type="entry name" value="LDH_like_2"/>
    <property type="match status" value="1"/>
</dbReference>
<name>A0A1T5LNQ4_9BACT</name>
<dbReference type="Proteomes" id="UP000190961">
    <property type="component" value="Unassembled WGS sequence"/>
</dbReference>
<feature type="domain" description="D-isomer specific 2-hydroxyacid dehydrogenase catalytic" evidence="5">
    <location>
        <begin position="7"/>
        <end position="326"/>
    </location>
</feature>
<evidence type="ECO:0000256" key="1">
    <source>
        <dbReference type="ARBA" id="ARBA00005854"/>
    </source>
</evidence>
<evidence type="ECO:0000313" key="7">
    <source>
        <dbReference type="EMBL" id="SKC77606.1"/>
    </source>
</evidence>
<keyword evidence="8" id="KW-1185">Reference proteome</keyword>
<dbReference type="Pfam" id="PF00389">
    <property type="entry name" value="2-Hacid_dh"/>
    <property type="match status" value="1"/>
</dbReference>
<evidence type="ECO:0000313" key="8">
    <source>
        <dbReference type="Proteomes" id="UP000190961"/>
    </source>
</evidence>
<proteinExistence type="inferred from homology"/>
<evidence type="ECO:0000256" key="2">
    <source>
        <dbReference type="ARBA" id="ARBA00023002"/>
    </source>
</evidence>
<evidence type="ECO:0000256" key="4">
    <source>
        <dbReference type="RuleBase" id="RU003719"/>
    </source>
</evidence>
<dbReference type="InterPro" id="IPR058205">
    <property type="entry name" value="D-LDH-like"/>
</dbReference>
<evidence type="ECO:0000259" key="5">
    <source>
        <dbReference type="Pfam" id="PF00389"/>
    </source>
</evidence>
<keyword evidence="3" id="KW-0520">NAD</keyword>
<dbReference type="Pfam" id="PF02826">
    <property type="entry name" value="2-Hacid_dh_C"/>
    <property type="match status" value="1"/>
</dbReference>
<organism evidence="7 8">
    <name type="scientific">Ohtaekwangia koreensis</name>
    <dbReference type="NCBI Taxonomy" id="688867"/>
    <lineage>
        <taxon>Bacteria</taxon>
        <taxon>Pseudomonadati</taxon>
        <taxon>Bacteroidota</taxon>
        <taxon>Cytophagia</taxon>
        <taxon>Cytophagales</taxon>
        <taxon>Fulvivirgaceae</taxon>
        <taxon>Ohtaekwangia</taxon>
    </lineage>
</organism>
<evidence type="ECO:0000259" key="6">
    <source>
        <dbReference type="Pfam" id="PF02826"/>
    </source>
</evidence>
<dbReference type="EMBL" id="FUZU01000002">
    <property type="protein sequence ID" value="SKC77606.1"/>
    <property type="molecule type" value="Genomic_DNA"/>
</dbReference>
<accession>A0A1T5LNQ4</accession>
<dbReference type="GO" id="GO:0008720">
    <property type="term" value="F:D-lactate dehydrogenase (NAD+) activity"/>
    <property type="evidence" value="ECO:0007669"/>
    <property type="project" value="TreeGrafter"/>
</dbReference>
<dbReference type="AlphaFoldDB" id="A0A1T5LNQ4"/>
<evidence type="ECO:0000256" key="3">
    <source>
        <dbReference type="ARBA" id="ARBA00023027"/>
    </source>
</evidence>
<reference evidence="7 8" key="1">
    <citation type="submission" date="2017-02" db="EMBL/GenBank/DDBJ databases">
        <authorList>
            <person name="Peterson S.W."/>
        </authorList>
    </citation>
    <scope>NUCLEOTIDE SEQUENCE [LARGE SCALE GENOMIC DNA]</scope>
    <source>
        <strain evidence="7 8">DSM 25262</strain>
    </source>
</reference>
<dbReference type="InterPro" id="IPR029752">
    <property type="entry name" value="D-isomer_DH_CS1"/>
</dbReference>
<comment type="similarity">
    <text evidence="1 4">Belongs to the D-isomer specific 2-hydroxyacid dehydrogenase family.</text>
</comment>
<dbReference type="PANTHER" id="PTHR43026">
    <property type="entry name" value="2-HYDROXYACID DEHYDROGENASE HOMOLOG 1-RELATED"/>
    <property type="match status" value="1"/>
</dbReference>
<dbReference type="GO" id="GO:0051287">
    <property type="term" value="F:NAD binding"/>
    <property type="evidence" value="ECO:0007669"/>
    <property type="project" value="InterPro"/>
</dbReference>
<dbReference type="InterPro" id="IPR006139">
    <property type="entry name" value="D-isomer_2_OHA_DH_cat_dom"/>
</dbReference>
<dbReference type="OrthoDB" id="1522997at2"/>
<dbReference type="InterPro" id="IPR029753">
    <property type="entry name" value="D-isomer_DH_CS"/>
</dbReference>
<feature type="domain" description="D-isomer specific 2-hydroxyacid dehydrogenase NAD-binding" evidence="6">
    <location>
        <begin position="109"/>
        <end position="296"/>
    </location>
</feature>